<dbReference type="RefSeq" id="YP_009111120.1">
    <property type="nucleotide sequence ID" value="NC_025830.1"/>
</dbReference>
<dbReference type="OrthoDB" id="29256at10239"/>
<gene>
    <name evidence="2" type="ORF">Av05_0046</name>
</gene>
<keyword evidence="3" id="KW-1185">Reference proteome</keyword>
<evidence type="ECO:0000256" key="1">
    <source>
        <dbReference type="SAM" id="MobiDB-lite"/>
    </source>
</evidence>
<proteinExistence type="predicted"/>
<sequence>MCYRTLEQWNARGGQVKKGEKAAGRLNDNTPLFGKSQTKKMPKQLQRASYTHHTERTVTNWDQSLDRDECHELGLDIGLPGQW</sequence>
<protein>
    <submittedName>
        <fullName evidence="2">Uncharacterized protein</fullName>
    </submittedName>
</protein>
<dbReference type="Proteomes" id="UP000028961">
    <property type="component" value="Segment"/>
</dbReference>
<evidence type="ECO:0000313" key="2">
    <source>
        <dbReference type="EMBL" id="AII27589.1"/>
    </source>
</evidence>
<name>A0A076GCG9_9CAUD</name>
<dbReference type="KEGG" id="vg:22475387"/>
<reference evidence="2 3" key="1">
    <citation type="journal article" date="2015" name="Genome Announc.">
        <title>Genomic Analysis of Broad-Host-Range Enterobacteriophage Av-05.</title>
        <authorList>
            <person name="Amarillas L."/>
            <person name="Lopez-Cuevas O."/>
            <person name="Leon-Felix J."/>
            <person name="Castro-Del Campo N."/>
            <person name="Gerba C.P."/>
            <person name="Chaidez C."/>
        </authorList>
    </citation>
    <scope>NUCLEOTIDE SEQUENCE [LARGE SCALE GENOMIC DNA]</scope>
</reference>
<dbReference type="GeneID" id="22475387"/>
<accession>A0A076GCG9</accession>
<feature type="region of interest" description="Disordered" evidence="1">
    <location>
        <begin position="13"/>
        <end position="54"/>
    </location>
</feature>
<organism evidence="2 3">
    <name type="scientific">Escherichia phage Av-05</name>
    <dbReference type="NCBI Taxonomy" id="1527519"/>
    <lineage>
        <taxon>Viruses</taxon>
        <taxon>Duplodnaviria</taxon>
        <taxon>Heunggongvirae</taxon>
        <taxon>Uroviricota</taxon>
        <taxon>Caudoviricetes</taxon>
        <taxon>Vequintavirinae</taxon>
        <taxon>Avunavirus</taxon>
        <taxon>Avunavirus Av05</taxon>
    </lineage>
</organism>
<dbReference type="EMBL" id="KM190144">
    <property type="protein sequence ID" value="AII27589.1"/>
    <property type="molecule type" value="Genomic_DNA"/>
</dbReference>
<evidence type="ECO:0000313" key="3">
    <source>
        <dbReference type="Proteomes" id="UP000028961"/>
    </source>
</evidence>